<feature type="compositionally biased region" description="Acidic residues" evidence="1">
    <location>
        <begin position="727"/>
        <end position="770"/>
    </location>
</feature>
<evidence type="ECO:0000256" key="1">
    <source>
        <dbReference type="SAM" id="MobiDB-lite"/>
    </source>
</evidence>
<evidence type="ECO:0000313" key="2">
    <source>
        <dbReference type="EMBL" id="KAL1874500.1"/>
    </source>
</evidence>
<feature type="region of interest" description="Disordered" evidence="1">
    <location>
        <begin position="722"/>
        <end position="791"/>
    </location>
</feature>
<reference evidence="2 3" key="1">
    <citation type="journal article" date="2024" name="IMA Fungus">
        <title>IMA Genome - F19 : A genome assembly and annotation guide to empower mycologists, including annotated draft genome sequences of Ceratocystis pirilliformis, Diaporthe australafricana, Fusarium ophioides, Paecilomyces lecythidis, and Sporothrix stenoceras.</title>
        <authorList>
            <person name="Aylward J."/>
            <person name="Wilson A.M."/>
            <person name="Visagie C.M."/>
            <person name="Spraker J."/>
            <person name="Barnes I."/>
            <person name="Buitendag C."/>
            <person name="Ceriani C."/>
            <person name="Del Mar Angel L."/>
            <person name="du Plessis D."/>
            <person name="Fuchs T."/>
            <person name="Gasser K."/>
            <person name="Kramer D."/>
            <person name="Li W."/>
            <person name="Munsamy K."/>
            <person name="Piso A."/>
            <person name="Price J.L."/>
            <person name="Sonnekus B."/>
            <person name="Thomas C."/>
            <person name="van der Nest A."/>
            <person name="van Dijk A."/>
            <person name="van Heerden A."/>
            <person name="van Vuuren N."/>
            <person name="Yilmaz N."/>
            <person name="Duong T.A."/>
            <person name="van der Merwe N.A."/>
            <person name="Wingfield M.J."/>
            <person name="Wingfield B.D."/>
        </authorList>
    </citation>
    <scope>NUCLEOTIDE SEQUENCE [LARGE SCALE GENOMIC DNA]</scope>
    <source>
        <strain evidence="2 3">CMW 18300</strain>
    </source>
</reference>
<sequence>MDNYSTAVNPQQLDVAIQNSQVTYVREEHQRNLVAKQAHNSDLYKTQQLLQGSKGDVLVLVAFPAFAPKTSCQKTKFDTARIVLTSDQVLKTGSVKLEERLNSESHQRRARKAVAGTLPRGVTHVLDLSPSGEEDDYTIALQMLSLTPGIKLWYRAAAFGASVEAVAGHDDVCNCNEGYDTAYPVPRPPASIEGPKPLVEFNVSAFLLDTATWAVEDHRNIDDFCQTRQGANVLRLIRSLAQNDLQIDSAPRMWTLVGLFNMFNMTNYDLLRDNVVTWFNAGNNYLFVEMLPEETLRIASIIKAPVLAFAAFRILVNERALVIAGDDVRGEQARRNTTIFGRRISGCLSGTEQTDTVMRMVEHAGVAMADRYKQAIDNLYDPNALAILDVPEWNQLILLDKVIPNDEALPARRTYNELLAKIRAVFLKAVTRCIDGPLTGPPDAVSRETFRSVSARKRFDMCEIGLSYLVPKEELATFQAFTIVYAGLNKYQRALCPLVWLEMRDVFIPDFVGTRDAYDAAEAFSRAFQDAKRKKNLIPGRYPASFDTHDGKFYTLIFHHAAERLSKYALSLSQPPDREFGYNITQHLVLSVNEKEMDYFRFEDETAYEPDIPEAELGPIGPGPSFHTGATVPSVSDSVADGMDGLALRSDDGTSTVVGGSVVAQDGISTVYGRNQALTPSESLASERFTDDDDMSADCAEAEFALPADHQPRGRAVAHLVEGLGGGDDDSSIGGGFDEDDDDDDGSEMFVEDDGSTEDDGGGDDDDEMEIIEHADAQPAGQGSQGGQAGR</sequence>
<accession>A0ABR3XFS4</accession>
<comment type="caution">
    <text evidence="2">The sequence shown here is derived from an EMBL/GenBank/DDBJ whole genome shotgun (WGS) entry which is preliminary data.</text>
</comment>
<keyword evidence="3" id="KW-1185">Reference proteome</keyword>
<dbReference type="Proteomes" id="UP001583177">
    <property type="component" value="Unassembled WGS sequence"/>
</dbReference>
<dbReference type="EMBL" id="JAWRVE010000022">
    <property type="protein sequence ID" value="KAL1874500.1"/>
    <property type="molecule type" value="Genomic_DNA"/>
</dbReference>
<evidence type="ECO:0000313" key="3">
    <source>
        <dbReference type="Proteomes" id="UP001583177"/>
    </source>
</evidence>
<organism evidence="2 3">
    <name type="scientific">Diaporthe australafricana</name>
    <dbReference type="NCBI Taxonomy" id="127596"/>
    <lineage>
        <taxon>Eukaryota</taxon>
        <taxon>Fungi</taxon>
        <taxon>Dikarya</taxon>
        <taxon>Ascomycota</taxon>
        <taxon>Pezizomycotina</taxon>
        <taxon>Sordariomycetes</taxon>
        <taxon>Sordariomycetidae</taxon>
        <taxon>Diaporthales</taxon>
        <taxon>Diaporthaceae</taxon>
        <taxon>Diaporthe</taxon>
    </lineage>
</organism>
<name>A0ABR3XFS4_9PEZI</name>
<gene>
    <name evidence="2" type="ORF">Daus18300_003519</name>
</gene>
<proteinExistence type="predicted"/>
<protein>
    <submittedName>
        <fullName evidence="2">Uncharacterized protein</fullName>
    </submittedName>
</protein>